<evidence type="ECO:0000259" key="5">
    <source>
        <dbReference type="PROSITE" id="PS51059"/>
    </source>
</evidence>
<organism evidence="7 8">
    <name type="scientific">Salvia divinorum</name>
    <name type="common">Maria pastora</name>
    <name type="synonym">Diviner's sage</name>
    <dbReference type="NCBI Taxonomy" id="28513"/>
    <lineage>
        <taxon>Eukaryota</taxon>
        <taxon>Viridiplantae</taxon>
        <taxon>Streptophyta</taxon>
        <taxon>Embryophyta</taxon>
        <taxon>Tracheophyta</taxon>
        <taxon>Spermatophyta</taxon>
        <taxon>Magnoliopsida</taxon>
        <taxon>eudicotyledons</taxon>
        <taxon>Gunneridae</taxon>
        <taxon>Pentapetalae</taxon>
        <taxon>asterids</taxon>
        <taxon>lamiids</taxon>
        <taxon>Lamiales</taxon>
        <taxon>Lamiaceae</taxon>
        <taxon>Nepetoideae</taxon>
        <taxon>Mentheae</taxon>
        <taxon>Salviinae</taxon>
        <taxon>Salvia</taxon>
        <taxon>Salvia subgen. Calosphace</taxon>
    </lineage>
</organism>
<evidence type="ECO:0000259" key="6">
    <source>
        <dbReference type="PROSITE" id="PS51879"/>
    </source>
</evidence>
<accession>A0ABD1H344</accession>
<evidence type="ECO:0000313" key="8">
    <source>
        <dbReference type="Proteomes" id="UP001567538"/>
    </source>
</evidence>
<evidence type="ECO:0000256" key="2">
    <source>
        <dbReference type="ARBA" id="ARBA00022473"/>
    </source>
</evidence>
<dbReference type="PROSITE" id="PS51059">
    <property type="entry name" value="PARP_CATALYTIC"/>
    <property type="match status" value="1"/>
</dbReference>
<name>A0ABD1H344_SALDI</name>
<dbReference type="InterPro" id="IPR022003">
    <property type="entry name" value="RST"/>
</dbReference>
<gene>
    <name evidence="7" type="ORF">AAHA92_18752</name>
</gene>
<keyword evidence="8" id="KW-1185">Reference proteome</keyword>
<dbReference type="InterPro" id="IPR012317">
    <property type="entry name" value="Poly(ADP-ribose)pol_cat_dom"/>
</dbReference>
<dbReference type="GO" id="GO:0005634">
    <property type="term" value="C:nucleus"/>
    <property type="evidence" value="ECO:0007669"/>
    <property type="project" value="UniProtKB-SubCell"/>
</dbReference>
<feature type="domain" description="PARP catalytic" evidence="5">
    <location>
        <begin position="27"/>
        <end position="248"/>
    </location>
</feature>
<evidence type="ECO:0000256" key="3">
    <source>
        <dbReference type="ARBA" id="ARBA00023016"/>
    </source>
</evidence>
<comment type="caution">
    <text evidence="7">The sequence shown here is derived from an EMBL/GenBank/DDBJ whole genome shotgun (WGS) entry which is preliminary data.</text>
</comment>
<evidence type="ECO:0000313" key="7">
    <source>
        <dbReference type="EMBL" id="KAL1550837.1"/>
    </source>
</evidence>
<dbReference type="AlphaFoldDB" id="A0ABD1H344"/>
<evidence type="ECO:0000256" key="4">
    <source>
        <dbReference type="ARBA" id="ARBA00023242"/>
    </source>
</evidence>
<dbReference type="Gene3D" id="3.90.228.10">
    <property type="match status" value="1"/>
</dbReference>
<proteinExistence type="predicted"/>
<dbReference type="Proteomes" id="UP001567538">
    <property type="component" value="Unassembled WGS sequence"/>
</dbReference>
<comment type="subcellular location">
    <subcellularLocation>
        <location evidence="1">Nucleus</location>
    </subcellularLocation>
</comment>
<dbReference type="PANTHER" id="PTHR32263">
    <property type="entry name" value="INACTIVE POLY [ADP-RIBOSE] POLYMERASE SRO4-RELATED"/>
    <property type="match status" value="1"/>
</dbReference>
<dbReference type="Pfam" id="PF12174">
    <property type="entry name" value="RST"/>
    <property type="match status" value="1"/>
</dbReference>
<dbReference type="InterPro" id="IPR044964">
    <property type="entry name" value="RCD1/SRO1-5"/>
</dbReference>
<dbReference type="PANTHER" id="PTHR32263:SF14">
    <property type="entry name" value="INACTIVE POLY [ADP-RIBOSE] POLYMERASE SRO2-RELATED"/>
    <property type="match status" value="1"/>
</dbReference>
<reference evidence="7 8" key="1">
    <citation type="submission" date="2024-06" db="EMBL/GenBank/DDBJ databases">
        <title>A chromosome level genome sequence of Diviner's sage (Salvia divinorum).</title>
        <authorList>
            <person name="Ford S.A."/>
            <person name="Ro D.-K."/>
            <person name="Ness R.W."/>
            <person name="Phillips M.A."/>
        </authorList>
    </citation>
    <scope>NUCLEOTIDE SEQUENCE [LARGE SCALE GENOMIC DNA]</scope>
    <source>
        <strain evidence="7">SAF-2024a</strain>
        <tissue evidence="7">Leaf</tissue>
    </source>
</reference>
<dbReference type="EMBL" id="JBEAFC010000007">
    <property type="protein sequence ID" value="KAL1550837.1"/>
    <property type="molecule type" value="Genomic_DNA"/>
</dbReference>
<keyword evidence="2" id="KW-0217">Developmental protein</keyword>
<keyword evidence="4" id="KW-0539">Nucleus</keyword>
<evidence type="ECO:0000256" key="1">
    <source>
        <dbReference type="ARBA" id="ARBA00004123"/>
    </source>
</evidence>
<keyword evidence="3" id="KW-0346">Stress response</keyword>
<feature type="domain" description="RST" evidence="6">
    <location>
        <begin position="240"/>
        <end position="308"/>
    </location>
</feature>
<sequence>MEREPQISMTVDDYDAATDSDCESLPASGFRRFGDFERIGMVRVEVDQAKYGVVDKLFRAGMGVLGQEVNVVALHMNSYTTIARHARLEAFRLYSRAVAVKRGGDANIRCGWYGGARDEILGIVNHGFGRCGDFEDRLSNGIGVYLSPANFPIDCAMRAKEDEYGVKHLLLCRVILGNTERIAAGSRQFQPSSTDFDSGVDNPFSPLQYTIWSAYMNSHIFPFFIISFTAPSLTVSGTSNFPCSPRVEFSVVMNVLSRFSSQMTLILKCYNDFQENKIGRPHLITRWRSLAGDKLLLLAIKICGIRPT</sequence>
<protein>
    <submittedName>
        <fullName evidence="7">Inactive poly [ADP-ribose] polymerase SRO2</fullName>
    </submittedName>
</protein>
<dbReference type="PROSITE" id="PS51879">
    <property type="entry name" value="RST"/>
    <property type="match status" value="1"/>
</dbReference>
<dbReference type="SUPFAM" id="SSF56399">
    <property type="entry name" value="ADP-ribosylation"/>
    <property type="match status" value="1"/>
</dbReference>